<sequence length="236" mass="24919">FCGTTGVQNTLVIHTISTQQHGDSSCEQPRWASSTEGPMATAKQLLRRSGCGFAHPSSTQATQLLNTPAKLTLPSNAPSVKPSGSSRRRRRLPVAVTSKASPDKDGVGTVSGDGDDGVSLGTMKLPPDTDLARFELLLFQWANSLCQGASLPLPVPLKVDRVRGGARIGFVQMGDGETEVPVYIDCLVFPGSGSSGPMFRAVRNGPLREKVAPGEPRIMRSLLQALQTSVDIAKVG</sequence>
<dbReference type="PANTHER" id="PTHR36352:SF1">
    <property type="entry name" value="EXPRESSED PROTEIN"/>
    <property type="match status" value="1"/>
</dbReference>
<accession>A0A1D1XX21</accession>
<reference evidence="3" key="1">
    <citation type="submission" date="2015-07" db="EMBL/GenBank/DDBJ databases">
        <title>Transcriptome Assembly of Anthurium amnicola.</title>
        <authorList>
            <person name="Suzuki J."/>
        </authorList>
    </citation>
    <scope>NUCLEOTIDE SEQUENCE</scope>
</reference>
<feature type="region of interest" description="Disordered" evidence="1">
    <location>
        <begin position="67"/>
        <end position="119"/>
    </location>
</feature>
<dbReference type="Pfam" id="PF23650">
    <property type="entry name" value="DUF7148"/>
    <property type="match status" value="1"/>
</dbReference>
<organism evidence="3">
    <name type="scientific">Anthurium amnicola</name>
    <dbReference type="NCBI Taxonomy" id="1678845"/>
    <lineage>
        <taxon>Eukaryota</taxon>
        <taxon>Viridiplantae</taxon>
        <taxon>Streptophyta</taxon>
        <taxon>Embryophyta</taxon>
        <taxon>Tracheophyta</taxon>
        <taxon>Spermatophyta</taxon>
        <taxon>Magnoliopsida</taxon>
        <taxon>Liliopsida</taxon>
        <taxon>Araceae</taxon>
        <taxon>Pothoideae</taxon>
        <taxon>Potheae</taxon>
        <taxon>Anthurium</taxon>
    </lineage>
</organism>
<dbReference type="InterPro" id="IPR055572">
    <property type="entry name" value="DUF7148"/>
</dbReference>
<evidence type="ECO:0000256" key="1">
    <source>
        <dbReference type="SAM" id="MobiDB-lite"/>
    </source>
</evidence>
<name>A0A1D1XX21_9ARAE</name>
<gene>
    <name evidence="3" type="primary">tam_2</name>
    <name evidence="3" type="ORF">g.57214</name>
</gene>
<evidence type="ECO:0000259" key="2">
    <source>
        <dbReference type="Pfam" id="PF23650"/>
    </source>
</evidence>
<proteinExistence type="predicted"/>
<dbReference type="PANTHER" id="PTHR36352">
    <property type="entry name" value="EXPRESSED PROTEIN"/>
    <property type="match status" value="1"/>
</dbReference>
<dbReference type="EMBL" id="GDJX01020991">
    <property type="protein sequence ID" value="JAT46945.1"/>
    <property type="molecule type" value="Transcribed_RNA"/>
</dbReference>
<dbReference type="AlphaFoldDB" id="A0A1D1XX21"/>
<evidence type="ECO:0000313" key="3">
    <source>
        <dbReference type="EMBL" id="JAT46945.1"/>
    </source>
</evidence>
<feature type="compositionally biased region" description="Low complexity" evidence="1">
    <location>
        <begin position="107"/>
        <end position="119"/>
    </location>
</feature>
<dbReference type="GO" id="GO:0009535">
    <property type="term" value="C:chloroplast thylakoid membrane"/>
    <property type="evidence" value="ECO:0007669"/>
    <property type="project" value="TreeGrafter"/>
</dbReference>
<feature type="non-terminal residue" evidence="3">
    <location>
        <position position="1"/>
    </location>
</feature>
<feature type="domain" description="DUF7148" evidence="2">
    <location>
        <begin position="115"/>
        <end position="234"/>
    </location>
</feature>
<dbReference type="GO" id="GO:0009570">
    <property type="term" value="C:chloroplast stroma"/>
    <property type="evidence" value="ECO:0007669"/>
    <property type="project" value="TreeGrafter"/>
</dbReference>
<protein>
    <submittedName>
        <fullName evidence="3">Alpha-amylase</fullName>
    </submittedName>
</protein>